<comment type="caution">
    <text evidence="1">The sequence shown here is derived from an EMBL/GenBank/DDBJ whole genome shotgun (WGS) entry which is preliminary data.</text>
</comment>
<name>A0A177TDM2_9BASI</name>
<reference evidence="1" key="1">
    <citation type="submission" date="2016-04" db="EMBL/GenBank/DDBJ databases">
        <authorList>
            <person name="Nguyen H.D."/>
            <person name="Samba Siva P."/>
            <person name="Cullis J."/>
            <person name="Levesque C.A."/>
            <person name="Hambleton S."/>
        </authorList>
    </citation>
    <scope>NUCLEOTIDE SEQUENCE</scope>
    <source>
        <strain evidence="1">DAOMC 236416</strain>
    </source>
</reference>
<sequence>MNNPPSQEDIEFWVAQEKLMLHSHAARVAAFDRMKSELGDKYITDRPGGVDTLDNYRYEEGKRGQMDDEMEALRGPDGTFEPDLLQLFKIRSVVEKVYAADADESGVSGQQLSSAYDKVVAVVGALRSTRTVATGDDDTLKVKYIVKDHNGGGDQEQELDEFSTMVWSHYHRHGNEPRLEVANWDPERAKFQLGLRTAVDRFDDYLEDGEYELRIQHGQRFDDDVHFALFVGCMRFIDVVPVLPGHGKLRPVNDI</sequence>
<dbReference type="Proteomes" id="UP000077521">
    <property type="component" value="Unassembled WGS sequence"/>
</dbReference>
<protein>
    <submittedName>
        <fullName evidence="1">Uncharacterized protein</fullName>
    </submittedName>
</protein>
<proteinExistence type="predicted"/>
<organism evidence="1 2">
    <name type="scientific">Tilletia indica</name>
    <dbReference type="NCBI Taxonomy" id="43049"/>
    <lineage>
        <taxon>Eukaryota</taxon>
        <taxon>Fungi</taxon>
        <taxon>Dikarya</taxon>
        <taxon>Basidiomycota</taxon>
        <taxon>Ustilaginomycotina</taxon>
        <taxon>Exobasidiomycetes</taxon>
        <taxon>Tilletiales</taxon>
        <taxon>Tilletiaceae</taxon>
        <taxon>Tilletia</taxon>
    </lineage>
</organism>
<dbReference type="EMBL" id="LWDF02000049">
    <property type="protein sequence ID" value="KAE8259023.1"/>
    <property type="molecule type" value="Genomic_DNA"/>
</dbReference>
<evidence type="ECO:0000313" key="2">
    <source>
        <dbReference type="Proteomes" id="UP000077521"/>
    </source>
</evidence>
<accession>A0A177TDM2</accession>
<keyword evidence="2" id="KW-1185">Reference proteome</keyword>
<gene>
    <name evidence="1" type="ORF">A4X13_0g1284</name>
</gene>
<reference evidence="1" key="2">
    <citation type="journal article" date="2019" name="IMA Fungus">
        <title>Genome sequencing and comparison of five Tilletia species to identify candidate genes for the detection of regulated species infecting wheat.</title>
        <authorList>
            <person name="Nguyen H.D.T."/>
            <person name="Sultana T."/>
            <person name="Kesanakurti P."/>
            <person name="Hambleton S."/>
        </authorList>
    </citation>
    <scope>NUCLEOTIDE SEQUENCE</scope>
    <source>
        <strain evidence="1">DAOMC 236416</strain>
    </source>
</reference>
<evidence type="ECO:0000313" key="1">
    <source>
        <dbReference type="EMBL" id="KAE8259023.1"/>
    </source>
</evidence>
<dbReference type="AlphaFoldDB" id="A0A177TDM2"/>